<protein>
    <submittedName>
        <fullName evidence="2">SAM-dependent methyltransferase</fullName>
    </submittedName>
</protein>
<dbReference type="GO" id="GO:0032259">
    <property type="term" value="P:methylation"/>
    <property type="evidence" value="ECO:0007669"/>
    <property type="project" value="UniProtKB-KW"/>
</dbReference>
<name>A0A1X1WMX0_MYCIR</name>
<evidence type="ECO:0000313" key="3">
    <source>
        <dbReference type="Proteomes" id="UP000193622"/>
    </source>
</evidence>
<reference evidence="2 3" key="1">
    <citation type="submission" date="2016-01" db="EMBL/GenBank/DDBJ databases">
        <title>The new phylogeny of the genus Mycobacterium.</title>
        <authorList>
            <person name="Tarcisio F."/>
            <person name="Conor M."/>
            <person name="Antonella G."/>
            <person name="Elisabetta G."/>
            <person name="Giulia F.S."/>
            <person name="Sara T."/>
            <person name="Anna F."/>
            <person name="Clotilde B."/>
            <person name="Roberto B."/>
            <person name="Veronica D.S."/>
            <person name="Fabio R."/>
            <person name="Monica P."/>
            <person name="Olivier J."/>
            <person name="Enrico T."/>
            <person name="Nicola S."/>
        </authorList>
    </citation>
    <scope>NUCLEOTIDE SEQUENCE [LARGE SCALE GENOMIC DNA]</scope>
    <source>
        <strain evidence="2 3">DSM 45541</strain>
    </source>
</reference>
<feature type="domain" description="Methyltransferase type 11" evidence="1">
    <location>
        <begin position="149"/>
        <end position="240"/>
    </location>
</feature>
<dbReference type="NCBIfam" id="NF041255">
    <property type="entry name" value="mycofact_MftM"/>
    <property type="match status" value="1"/>
</dbReference>
<proteinExistence type="predicted"/>
<evidence type="ECO:0000259" key="1">
    <source>
        <dbReference type="Pfam" id="PF08241"/>
    </source>
</evidence>
<sequence length="296" mass="32904">MALSDMATAVLNPLAPAPHGTWSGHGVRVTRRQGLHRRHSGLHTVCTPRFCAQRQGGHLSVEHNLTPDELCDELAVMLAEQLVDTGAVRGQSEFELVFTGIVRSTVHGGLPAWLRFYRNSLDKLEHGTTPFAAIHTWAAGQVQGHRMIDLGSCFGFFPLRMARRGIDVLATDLSDPVMHLLKQISSHLRRPLTTMACDAAAVPLPDRSADTVTALHLIEHLPTDSITAVLDEAVRLARRRVVVAVPFEDSPRECYGHIQRFDLTTLRRMADDMAERHRGISVRAYEFHGGWLILDR</sequence>
<dbReference type="GO" id="GO:0008757">
    <property type="term" value="F:S-adenosylmethionine-dependent methyltransferase activity"/>
    <property type="evidence" value="ECO:0007669"/>
    <property type="project" value="InterPro"/>
</dbReference>
<organism evidence="2 3">
    <name type="scientific">Mycolicibacterium iranicum</name>
    <name type="common">Mycobacterium iranicum</name>
    <dbReference type="NCBI Taxonomy" id="912594"/>
    <lineage>
        <taxon>Bacteria</taxon>
        <taxon>Bacillati</taxon>
        <taxon>Actinomycetota</taxon>
        <taxon>Actinomycetes</taxon>
        <taxon>Mycobacteriales</taxon>
        <taxon>Mycobacteriaceae</taxon>
        <taxon>Mycolicibacterium</taxon>
    </lineage>
</organism>
<dbReference type="InterPro" id="IPR029063">
    <property type="entry name" value="SAM-dependent_MTases_sf"/>
</dbReference>
<gene>
    <name evidence="2" type="ORF">AWC12_16410</name>
</gene>
<keyword evidence="2" id="KW-0808">Transferase</keyword>
<dbReference type="InterPro" id="IPR013216">
    <property type="entry name" value="Methyltransf_11"/>
</dbReference>
<dbReference type="AlphaFoldDB" id="A0A1X1WMX0"/>
<dbReference type="EMBL" id="LQPC01000030">
    <property type="protein sequence ID" value="ORV87910.1"/>
    <property type="molecule type" value="Genomic_DNA"/>
</dbReference>
<keyword evidence="2" id="KW-0489">Methyltransferase</keyword>
<accession>A0A1X1WMX0</accession>
<dbReference type="Gene3D" id="3.40.50.150">
    <property type="entry name" value="Vaccinia Virus protein VP39"/>
    <property type="match status" value="1"/>
</dbReference>
<dbReference type="Pfam" id="PF08241">
    <property type="entry name" value="Methyltransf_11"/>
    <property type="match status" value="1"/>
</dbReference>
<evidence type="ECO:0000313" key="2">
    <source>
        <dbReference type="EMBL" id="ORV87910.1"/>
    </source>
</evidence>
<comment type="caution">
    <text evidence="2">The sequence shown here is derived from an EMBL/GenBank/DDBJ whole genome shotgun (WGS) entry which is preliminary data.</text>
</comment>
<dbReference type="SUPFAM" id="SSF53335">
    <property type="entry name" value="S-adenosyl-L-methionine-dependent methyltransferases"/>
    <property type="match status" value="1"/>
</dbReference>
<dbReference type="Proteomes" id="UP000193622">
    <property type="component" value="Unassembled WGS sequence"/>
</dbReference>